<dbReference type="InterPro" id="IPR007842">
    <property type="entry name" value="HEPN_dom"/>
</dbReference>
<organism evidence="2 3">
    <name type="scientific">Sanguibacter antarcticus</name>
    <dbReference type="NCBI Taxonomy" id="372484"/>
    <lineage>
        <taxon>Bacteria</taxon>
        <taxon>Bacillati</taxon>
        <taxon>Actinomycetota</taxon>
        <taxon>Actinomycetes</taxon>
        <taxon>Micrococcales</taxon>
        <taxon>Sanguibacteraceae</taxon>
        <taxon>Sanguibacter</taxon>
    </lineage>
</organism>
<sequence length="157" mass="17313">MNRWEQGRPVIEALIAERRLETVDANRPHAEAMLDQARSHLASAEILAATDDQVMAFTAAYDGARKALTAILANQGLRPRGSEGGHAVVLEAVLAQLDPPMGRDLREFSWMRRTRNDSEYPSPDRPVATDQDVKEAIPAARTIVDIATKVVAVMPRF</sequence>
<reference evidence="2 3" key="1">
    <citation type="submission" date="2017-10" db="EMBL/GenBank/DDBJ databases">
        <title>Sequencing the genomes of 1000 actinobacteria strains.</title>
        <authorList>
            <person name="Klenk H.-P."/>
        </authorList>
    </citation>
    <scope>NUCLEOTIDE SEQUENCE [LARGE SCALE GENOMIC DNA]</scope>
    <source>
        <strain evidence="2 3">DSM 18966</strain>
    </source>
</reference>
<comment type="caution">
    <text evidence="2">The sequence shown here is derived from an EMBL/GenBank/DDBJ whole genome shotgun (WGS) entry which is preliminary data.</text>
</comment>
<proteinExistence type="predicted"/>
<dbReference type="RefSeq" id="WP_098454577.1">
    <property type="nucleotide sequence ID" value="NZ_PDJG01000001.1"/>
</dbReference>
<dbReference type="Pfam" id="PF05168">
    <property type="entry name" value="HEPN"/>
    <property type="match status" value="1"/>
</dbReference>
<dbReference type="Gene3D" id="1.20.120.330">
    <property type="entry name" value="Nucleotidyltransferases domain 2"/>
    <property type="match status" value="1"/>
</dbReference>
<dbReference type="EMBL" id="PDJG01000001">
    <property type="protein sequence ID" value="PFG33352.1"/>
    <property type="molecule type" value="Genomic_DNA"/>
</dbReference>
<name>A0A2A9E548_9MICO</name>
<dbReference type="Proteomes" id="UP000225548">
    <property type="component" value="Unassembled WGS sequence"/>
</dbReference>
<evidence type="ECO:0000313" key="2">
    <source>
        <dbReference type="EMBL" id="PFG33352.1"/>
    </source>
</evidence>
<feature type="domain" description="HEPN" evidence="1">
    <location>
        <begin position="30"/>
        <end position="147"/>
    </location>
</feature>
<accession>A0A2A9E548</accession>
<evidence type="ECO:0000313" key="3">
    <source>
        <dbReference type="Proteomes" id="UP000225548"/>
    </source>
</evidence>
<dbReference type="AlphaFoldDB" id="A0A2A9E548"/>
<evidence type="ECO:0000259" key="1">
    <source>
        <dbReference type="Pfam" id="PF05168"/>
    </source>
</evidence>
<protein>
    <submittedName>
        <fullName evidence="2">HEPN domain-containing protein</fullName>
    </submittedName>
</protein>
<gene>
    <name evidence="2" type="ORF">ATL42_1224</name>
</gene>
<dbReference type="OrthoDB" id="3728235at2"/>
<keyword evidence="3" id="KW-1185">Reference proteome</keyword>